<comment type="caution">
    <text evidence="1">The sequence shown here is derived from an EMBL/GenBank/DDBJ whole genome shotgun (WGS) entry which is preliminary data.</text>
</comment>
<dbReference type="Proteomes" id="UP000632222">
    <property type="component" value="Unassembled WGS sequence"/>
</dbReference>
<evidence type="ECO:0000313" key="1">
    <source>
        <dbReference type="EMBL" id="GGJ36660.1"/>
    </source>
</evidence>
<dbReference type="EMBL" id="BMOD01000007">
    <property type="protein sequence ID" value="GGJ36660.1"/>
    <property type="molecule type" value="Genomic_DNA"/>
</dbReference>
<name>A0ABQ2D078_9DEIO</name>
<protein>
    <submittedName>
        <fullName evidence="1">Uncharacterized protein</fullName>
    </submittedName>
</protein>
<evidence type="ECO:0000313" key="2">
    <source>
        <dbReference type="Proteomes" id="UP000632222"/>
    </source>
</evidence>
<sequence length="143" mass="17019">MVFERPDGFQDGSLVRETFKNGLLFESDWLDHKKQPTIIEIYSYDRDGMPIKIENYHQSEEMREIHKITTFFYKNNALVSSRETASDGSYDILQTYDAYENLVSVKDGKSSEYTYKYKIDSYDNWIESYSPSDLLFTRKITYY</sequence>
<keyword evidence="2" id="KW-1185">Reference proteome</keyword>
<gene>
    <name evidence="1" type="ORF">GCM10008938_23480</name>
</gene>
<proteinExistence type="predicted"/>
<organism evidence="1 2">
    <name type="scientific">Deinococcus roseus</name>
    <dbReference type="NCBI Taxonomy" id="392414"/>
    <lineage>
        <taxon>Bacteria</taxon>
        <taxon>Thermotogati</taxon>
        <taxon>Deinococcota</taxon>
        <taxon>Deinococci</taxon>
        <taxon>Deinococcales</taxon>
        <taxon>Deinococcaceae</taxon>
        <taxon>Deinococcus</taxon>
    </lineage>
</organism>
<reference evidence="2" key="1">
    <citation type="journal article" date="2019" name="Int. J. Syst. Evol. Microbiol.">
        <title>The Global Catalogue of Microorganisms (GCM) 10K type strain sequencing project: providing services to taxonomists for standard genome sequencing and annotation.</title>
        <authorList>
            <consortium name="The Broad Institute Genomics Platform"/>
            <consortium name="The Broad Institute Genome Sequencing Center for Infectious Disease"/>
            <person name="Wu L."/>
            <person name="Ma J."/>
        </authorList>
    </citation>
    <scope>NUCLEOTIDE SEQUENCE [LARGE SCALE GENOMIC DNA]</scope>
    <source>
        <strain evidence="2">JCM 14370</strain>
    </source>
</reference>
<accession>A0ABQ2D078</accession>